<protein>
    <submittedName>
        <fullName evidence="1">Uncharacterized protein</fullName>
    </submittedName>
</protein>
<sequence length="182" mass="20459">MIWRRFSVSDIPPSFAEITTPTTHPGTAFQITKEKPLPPTRGCNAIGRRRFFQSTSKPLHFQATRIRAPTPLFLLSFPSEPTLVPYRANQRPSTLVIGISCGLDNILVQTHVELTSDHNPVQFVVLEANNMPYAQNCTTFTNWMLFQELVTISVPGNPKINSTSEIDDRIEQLTNNIHCALI</sequence>
<name>A0A8X6FQI1_TRICU</name>
<dbReference type="Proteomes" id="UP000887116">
    <property type="component" value="Unassembled WGS sequence"/>
</dbReference>
<gene>
    <name evidence="1" type="ORF">TNCT_394301</name>
</gene>
<dbReference type="EMBL" id="BMAO01003194">
    <property type="protein sequence ID" value="GFQ86273.1"/>
    <property type="molecule type" value="Genomic_DNA"/>
</dbReference>
<dbReference type="AlphaFoldDB" id="A0A8X6FQI1"/>
<keyword evidence="2" id="KW-1185">Reference proteome</keyword>
<proteinExistence type="predicted"/>
<evidence type="ECO:0000313" key="1">
    <source>
        <dbReference type="EMBL" id="GFQ86273.1"/>
    </source>
</evidence>
<comment type="caution">
    <text evidence="1">The sequence shown here is derived from an EMBL/GenBank/DDBJ whole genome shotgun (WGS) entry which is preliminary data.</text>
</comment>
<reference evidence="1" key="1">
    <citation type="submission" date="2020-07" db="EMBL/GenBank/DDBJ databases">
        <title>Multicomponent nature underlies the extraordinary mechanical properties of spider dragline silk.</title>
        <authorList>
            <person name="Kono N."/>
            <person name="Nakamura H."/>
            <person name="Mori M."/>
            <person name="Yoshida Y."/>
            <person name="Ohtoshi R."/>
            <person name="Malay A.D."/>
            <person name="Moran D.A.P."/>
            <person name="Tomita M."/>
            <person name="Numata K."/>
            <person name="Arakawa K."/>
        </authorList>
    </citation>
    <scope>NUCLEOTIDE SEQUENCE</scope>
</reference>
<organism evidence="1 2">
    <name type="scientific">Trichonephila clavata</name>
    <name type="common">Joro spider</name>
    <name type="synonym">Nephila clavata</name>
    <dbReference type="NCBI Taxonomy" id="2740835"/>
    <lineage>
        <taxon>Eukaryota</taxon>
        <taxon>Metazoa</taxon>
        <taxon>Ecdysozoa</taxon>
        <taxon>Arthropoda</taxon>
        <taxon>Chelicerata</taxon>
        <taxon>Arachnida</taxon>
        <taxon>Araneae</taxon>
        <taxon>Araneomorphae</taxon>
        <taxon>Entelegynae</taxon>
        <taxon>Araneoidea</taxon>
        <taxon>Nephilidae</taxon>
        <taxon>Trichonephila</taxon>
    </lineage>
</organism>
<evidence type="ECO:0000313" key="2">
    <source>
        <dbReference type="Proteomes" id="UP000887116"/>
    </source>
</evidence>
<accession>A0A8X6FQI1</accession>